<dbReference type="AlphaFoldDB" id="A0A7H0GKW4"/>
<keyword evidence="2" id="KW-0479">Metal-binding</keyword>
<evidence type="ECO:0000313" key="7">
    <source>
        <dbReference type="Proteomes" id="UP000516028"/>
    </source>
</evidence>
<organism evidence="6 7">
    <name type="scientific">Diaphorobacter aerolatus</name>
    <dbReference type="NCBI Taxonomy" id="1288495"/>
    <lineage>
        <taxon>Bacteria</taxon>
        <taxon>Pseudomonadati</taxon>
        <taxon>Pseudomonadota</taxon>
        <taxon>Betaproteobacteria</taxon>
        <taxon>Burkholderiales</taxon>
        <taxon>Comamonadaceae</taxon>
        <taxon>Diaphorobacter</taxon>
    </lineage>
</organism>
<name>A0A7H0GKW4_9BURK</name>
<dbReference type="InterPro" id="IPR036423">
    <property type="entry name" value="SOD-like_Cu/Zn_dom_sf"/>
</dbReference>
<dbReference type="PROSITE" id="PS00332">
    <property type="entry name" value="SOD_CU_ZN_2"/>
    <property type="match status" value="1"/>
</dbReference>
<dbReference type="KEGG" id="daer:H9K75_01645"/>
<feature type="region of interest" description="Disordered" evidence="3">
    <location>
        <begin position="90"/>
        <end position="120"/>
    </location>
</feature>
<sequence length="178" mass="18167">MFMRSGLSLAAAAAVITLAGCASSSTSPVKPQAAAALEATRGNEVKGTVRFMQTGDNAVLVTGQITGLKPNMEHGFHIHEKGDCSSGDGMSAGGHFNPSGAAHGKYGRDPHHGGDLPSLRADANGVARVNEEIRGINLKAGADNNIVGRGLIVHADPDDFKTQPTGNAGARMACAVIK</sequence>
<comment type="function">
    <text evidence="2">Destroys radicals which are normally produced within the cells and which are toxic to biological systems.</text>
</comment>
<dbReference type="PANTHER" id="PTHR10003">
    <property type="entry name" value="SUPEROXIDE DISMUTASE CU-ZN -RELATED"/>
    <property type="match status" value="1"/>
</dbReference>
<dbReference type="RefSeq" id="WP_187724522.1">
    <property type="nucleotide sequence ID" value="NZ_CP060783.1"/>
</dbReference>
<accession>A0A7H0GKW4</accession>
<dbReference type="InterPro" id="IPR001424">
    <property type="entry name" value="SOD_Cu_Zn_dom"/>
</dbReference>
<dbReference type="EC" id="1.15.1.1" evidence="2"/>
<evidence type="ECO:0000256" key="3">
    <source>
        <dbReference type="SAM" id="MobiDB-lite"/>
    </source>
</evidence>
<dbReference type="PRINTS" id="PR00068">
    <property type="entry name" value="CUZNDISMTASE"/>
</dbReference>
<dbReference type="InterPro" id="IPR024134">
    <property type="entry name" value="SOD_Cu/Zn_/chaperone"/>
</dbReference>
<dbReference type="Proteomes" id="UP000516028">
    <property type="component" value="Chromosome"/>
</dbReference>
<keyword evidence="7" id="KW-1185">Reference proteome</keyword>
<feature type="signal peptide" evidence="4">
    <location>
        <begin position="1"/>
        <end position="24"/>
    </location>
</feature>
<dbReference type="GO" id="GO:0004784">
    <property type="term" value="F:superoxide dismutase activity"/>
    <property type="evidence" value="ECO:0007669"/>
    <property type="project" value="UniProtKB-EC"/>
</dbReference>
<dbReference type="Pfam" id="PF00080">
    <property type="entry name" value="Sod_Cu"/>
    <property type="match status" value="1"/>
</dbReference>
<dbReference type="SUPFAM" id="SSF49329">
    <property type="entry name" value="Cu,Zn superoxide dismutase-like"/>
    <property type="match status" value="1"/>
</dbReference>
<feature type="domain" description="Superoxide dismutase copper/zinc binding" evidence="5">
    <location>
        <begin position="45"/>
        <end position="177"/>
    </location>
</feature>
<comment type="similarity">
    <text evidence="1 2">Belongs to the Cu-Zn superoxide dismutase family.</text>
</comment>
<evidence type="ECO:0000256" key="2">
    <source>
        <dbReference type="RuleBase" id="RU000393"/>
    </source>
</evidence>
<keyword evidence="4" id="KW-0732">Signal</keyword>
<dbReference type="Gene3D" id="2.60.40.200">
    <property type="entry name" value="Superoxide dismutase, copper/zinc binding domain"/>
    <property type="match status" value="1"/>
</dbReference>
<comment type="cofactor">
    <cofactor evidence="2">
        <name>Cu cation</name>
        <dbReference type="ChEBI" id="CHEBI:23378"/>
    </cofactor>
    <text evidence="2">Binds 1 copper ion per subunit.</text>
</comment>
<dbReference type="InterPro" id="IPR018152">
    <property type="entry name" value="SOD_Cu/Zn_BS"/>
</dbReference>
<keyword evidence="2" id="KW-0186">Copper</keyword>
<protein>
    <recommendedName>
        <fullName evidence="2">Superoxide dismutase [Cu-Zn]</fullName>
        <ecNumber evidence="2">1.15.1.1</ecNumber>
    </recommendedName>
</protein>
<evidence type="ECO:0000256" key="1">
    <source>
        <dbReference type="ARBA" id="ARBA00010457"/>
    </source>
</evidence>
<evidence type="ECO:0000313" key="6">
    <source>
        <dbReference type="EMBL" id="QNP48930.1"/>
    </source>
</evidence>
<keyword evidence="2" id="KW-0862">Zinc</keyword>
<dbReference type="PROSITE" id="PS00087">
    <property type="entry name" value="SOD_CU_ZN_1"/>
    <property type="match status" value="1"/>
</dbReference>
<gene>
    <name evidence="6" type="ORF">H9K75_01645</name>
</gene>
<reference evidence="6 7" key="1">
    <citation type="submission" date="2020-08" db="EMBL/GenBank/DDBJ databases">
        <title>Genome sequence of Diaphorobacter aerolatus KACC 16536T.</title>
        <authorList>
            <person name="Hyun D.-W."/>
            <person name="Bae J.-W."/>
        </authorList>
    </citation>
    <scope>NUCLEOTIDE SEQUENCE [LARGE SCALE GENOMIC DNA]</scope>
    <source>
        <strain evidence="6 7">KACC 16536</strain>
    </source>
</reference>
<dbReference type="PROSITE" id="PS51257">
    <property type="entry name" value="PROKAR_LIPOPROTEIN"/>
    <property type="match status" value="1"/>
</dbReference>
<comment type="cofactor">
    <cofactor evidence="2">
        <name>Zn(2+)</name>
        <dbReference type="ChEBI" id="CHEBI:29105"/>
    </cofactor>
    <text evidence="2">Binds 1 zinc ion per subunit.</text>
</comment>
<keyword evidence="2" id="KW-0560">Oxidoreductase</keyword>
<evidence type="ECO:0000259" key="5">
    <source>
        <dbReference type="Pfam" id="PF00080"/>
    </source>
</evidence>
<proteinExistence type="inferred from homology"/>
<dbReference type="GO" id="GO:0005507">
    <property type="term" value="F:copper ion binding"/>
    <property type="evidence" value="ECO:0007669"/>
    <property type="project" value="InterPro"/>
</dbReference>
<dbReference type="EMBL" id="CP060783">
    <property type="protein sequence ID" value="QNP48930.1"/>
    <property type="molecule type" value="Genomic_DNA"/>
</dbReference>
<evidence type="ECO:0000256" key="4">
    <source>
        <dbReference type="SAM" id="SignalP"/>
    </source>
</evidence>
<feature type="chain" id="PRO_5028808604" description="Superoxide dismutase [Cu-Zn]" evidence="4">
    <location>
        <begin position="25"/>
        <end position="178"/>
    </location>
</feature>
<comment type="catalytic activity">
    <reaction evidence="2">
        <text>2 superoxide + 2 H(+) = H2O2 + O2</text>
        <dbReference type="Rhea" id="RHEA:20696"/>
        <dbReference type="ChEBI" id="CHEBI:15378"/>
        <dbReference type="ChEBI" id="CHEBI:15379"/>
        <dbReference type="ChEBI" id="CHEBI:16240"/>
        <dbReference type="ChEBI" id="CHEBI:18421"/>
        <dbReference type="EC" id="1.15.1.1"/>
    </reaction>
</comment>
<dbReference type="CDD" id="cd00305">
    <property type="entry name" value="Cu-Zn_Superoxide_Dismutase"/>
    <property type="match status" value="1"/>
</dbReference>